<dbReference type="HAMAP" id="MF_00108">
    <property type="entry name" value="IspD"/>
    <property type="match status" value="1"/>
</dbReference>
<dbReference type="GO" id="GO:0019288">
    <property type="term" value="P:isopentenyl diphosphate biosynthetic process, methylerythritol 4-phosphate pathway"/>
    <property type="evidence" value="ECO:0007669"/>
    <property type="project" value="UniProtKB-UniRule"/>
</dbReference>
<evidence type="ECO:0000256" key="3">
    <source>
        <dbReference type="ARBA" id="ARBA00009789"/>
    </source>
</evidence>
<keyword evidence="4 7" id="KW-0808">Transferase</keyword>
<dbReference type="Gene3D" id="3.90.550.10">
    <property type="entry name" value="Spore Coat Polysaccharide Biosynthesis Protein SpsA, Chain A"/>
    <property type="match status" value="1"/>
</dbReference>
<keyword evidence="5 7" id="KW-0548">Nucleotidyltransferase</keyword>
<feature type="site" description="Transition state stabilizer" evidence="7">
    <location>
        <position position="15"/>
    </location>
</feature>
<dbReference type="Pfam" id="PF01128">
    <property type="entry name" value="IspD"/>
    <property type="match status" value="1"/>
</dbReference>
<evidence type="ECO:0000256" key="2">
    <source>
        <dbReference type="ARBA" id="ARBA00004787"/>
    </source>
</evidence>
<name>A0A5D8QDV7_9THEO</name>
<dbReference type="InterPro" id="IPR034683">
    <property type="entry name" value="IspD/TarI"/>
</dbReference>
<dbReference type="RefSeq" id="WP_149544605.1">
    <property type="nucleotide sequence ID" value="NZ_VTPS01000004.1"/>
</dbReference>
<evidence type="ECO:0000256" key="4">
    <source>
        <dbReference type="ARBA" id="ARBA00022679"/>
    </source>
</evidence>
<dbReference type="AlphaFoldDB" id="A0A5D8QDV7"/>
<evidence type="ECO:0000256" key="6">
    <source>
        <dbReference type="ARBA" id="ARBA00023229"/>
    </source>
</evidence>
<dbReference type="FunFam" id="3.90.550.10:FF:000003">
    <property type="entry name" value="2-C-methyl-D-erythritol 4-phosphate cytidylyltransferase"/>
    <property type="match status" value="1"/>
</dbReference>
<dbReference type="InterPro" id="IPR029044">
    <property type="entry name" value="Nucleotide-diphossugar_trans"/>
</dbReference>
<sequence>MKNTAILLAAGKSLRMGTGFNKTLIEVDGRPLLWYSLRILEQCELIDEIVLVVQRDMVGYVDDYIVKGYGFKKVSRIVEGGSERQFSVFNGLSAVEYADVVVVHDGARPLITEQMIRDVIEVAYEVGATAVGVPLKDTVKVIGENNMVKYTPDRRSLWAIQTPQAFRFEILKDAHEKAIEEGYVATDDCALVEKIGKSVKIVEGDYKNIKVTTPEDLVILEALISI</sequence>
<dbReference type="InterPro" id="IPR001228">
    <property type="entry name" value="IspD"/>
</dbReference>
<keyword evidence="6 7" id="KW-0414">Isoprene biosynthesis</keyword>
<dbReference type="GO" id="GO:0050518">
    <property type="term" value="F:2-C-methyl-D-erythritol 4-phosphate cytidylyltransferase activity"/>
    <property type="evidence" value="ECO:0007669"/>
    <property type="project" value="UniProtKB-UniRule"/>
</dbReference>
<dbReference type="PANTHER" id="PTHR32125:SF4">
    <property type="entry name" value="2-C-METHYL-D-ERYTHRITOL 4-PHOSPHATE CYTIDYLYLTRANSFERASE, CHLOROPLASTIC"/>
    <property type="match status" value="1"/>
</dbReference>
<feature type="site" description="Positions MEP for the nucleophilic attack" evidence="7">
    <location>
        <position position="210"/>
    </location>
</feature>
<evidence type="ECO:0000313" key="8">
    <source>
        <dbReference type="EMBL" id="TZE82691.1"/>
    </source>
</evidence>
<feature type="site" description="Positions MEP for the nucleophilic attack" evidence="7">
    <location>
        <position position="154"/>
    </location>
</feature>
<dbReference type="InterPro" id="IPR018294">
    <property type="entry name" value="ISPD_synthase_CS"/>
</dbReference>
<evidence type="ECO:0000256" key="5">
    <source>
        <dbReference type="ARBA" id="ARBA00022695"/>
    </source>
</evidence>
<proteinExistence type="inferred from homology"/>
<dbReference type="EMBL" id="VTPS01000004">
    <property type="protein sequence ID" value="TZE82691.1"/>
    <property type="molecule type" value="Genomic_DNA"/>
</dbReference>
<accession>A0A5D8QDV7</accession>
<comment type="function">
    <text evidence="7">Catalyzes the formation of 4-diphosphocytidyl-2-C-methyl-D-erythritol from CTP and 2-C-methyl-D-erythritol 4-phosphate (MEP).</text>
</comment>
<keyword evidence="9" id="KW-1185">Reference proteome</keyword>
<evidence type="ECO:0000256" key="1">
    <source>
        <dbReference type="ARBA" id="ARBA00001282"/>
    </source>
</evidence>
<dbReference type="Proteomes" id="UP000322976">
    <property type="component" value="Unassembled WGS sequence"/>
</dbReference>
<dbReference type="NCBIfam" id="TIGR00453">
    <property type="entry name" value="ispD"/>
    <property type="match status" value="1"/>
</dbReference>
<dbReference type="EC" id="2.7.7.60" evidence="7"/>
<protein>
    <recommendedName>
        <fullName evidence="7">2-C-methyl-D-erythritol 4-phosphate cytidylyltransferase</fullName>
        <ecNumber evidence="7">2.7.7.60</ecNumber>
    </recommendedName>
    <alternativeName>
        <fullName evidence="7">4-diphosphocytidyl-2C-methyl-D-erythritol synthase</fullName>
    </alternativeName>
    <alternativeName>
        <fullName evidence="7">MEP cytidylyltransferase</fullName>
        <shortName evidence="7">MCT</shortName>
    </alternativeName>
</protein>
<organism evidence="8 9">
    <name type="scientific">Calorimonas adulescens</name>
    <dbReference type="NCBI Taxonomy" id="2606906"/>
    <lineage>
        <taxon>Bacteria</taxon>
        <taxon>Bacillati</taxon>
        <taxon>Bacillota</taxon>
        <taxon>Clostridia</taxon>
        <taxon>Thermoanaerobacterales</taxon>
        <taxon>Thermoanaerobacteraceae</taxon>
        <taxon>Calorimonas</taxon>
    </lineage>
</organism>
<dbReference type="PANTHER" id="PTHR32125">
    <property type="entry name" value="2-C-METHYL-D-ERYTHRITOL 4-PHOSPHATE CYTIDYLYLTRANSFERASE, CHLOROPLASTIC"/>
    <property type="match status" value="1"/>
</dbReference>
<gene>
    <name evidence="7 8" type="primary">ispD</name>
    <name evidence="8" type="ORF">FWJ32_03565</name>
</gene>
<evidence type="ECO:0000313" key="9">
    <source>
        <dbReference type="Proteomes" id="UP000322976"/>
    </source>
</evidence>
<reference evidence="8 9" key="1">
    <citation type="submission" date="2019-08" db="EMBL/GenBank/DDBJ databases">
        <title>Calorimonas adulescens gen. nov., sp. nov., an anaerobic thermophilic bacterium from Sakhalin hot spring.</title>
        <authorList>
            <person name="Khomyakova M.A."/>
            <person name="Merkel A.Y."/>
            <person name="Novikov A."/>
            <person name="Bonch-Osmolovskaya E.A."/>
            <person name="Slobodkin A.I."/>
        </authorList>
    </citation>
    <scope>NUCLEOTIDE SEQUENCE [LARGE SCALE GENOMIC DNA]</scope>
    <source>
        <strain evidence="8 9">A05MB</strain>
    </source>
</reference>
<dbReference type="UniPathway" id="UPA00056">
    <property type="reaction ID" value="UER00093"/>
</dbReference>
<comment type="similarity">
    <text evidence="3 7">Belongs to the IspD/TarI cytidylyltransferase family. IspD subfamily.</text>
</comment>
<comment type="catalytic activity">
    <reaction evidence="1 7">
        <text>2-C-methyl-D-erythritol 4-phosphate + CTP + H(+) = 4-CDP-2-C-methyl-D-erythritol + diphosphate</text>
        <dbReference type="Rhea" id="RHEA:13429"/>
        <dbReference type="ChEBI" id="CHEBI:15378"/>
        <dbReference type="ChEBI" id="CHEBI:33019"/>
        <dbReference type="ChEBI" id="CHEBI:37563"/>
        <dbReference type="ChEBI" id="CHEBI:57823"/>
        <dbReference type="ChEBI" id="CHEBI:58262"/>
        <dbReference type="EC" id="2.7.7.60"/>
    </reaction>
</comment>
<evidence type="ECO:0000256" key="7">
    <source>
        <dbReference type="HAMAP-Rule" id="MF_00108"/>
    </source>
</evidence>
<comment type="pathway">
    <text evidence="2 7">Isoprenoid biosynthesis; isopentenyl diphosphate biosynthesis via DXP pathway; isopentenyl diphosphate from 1-deoxy-D-xylulose 5-phosphate: step 2/6.</text>
</comment>
<dbReference type="InterPro" id="IPR050088">
    <property type="entry name" value="IspD/TarI_cytidylyltransf_bact"/>
</dbReference>
<comment type="caution">
    <text evidence="8">The sequence shown here is derived from an EMBL/GenBank/DDBJ whole genome shotgun (WGS) entry which is preliminary data.</text>
</comment>
<dbReference type="PROSITE" id="PS01295">
    <property type="entry name" value="ISPD"/>
    <property type="match status" value="1"/>
</dbReference>
<feature type="site" description="Transition state stabilizer" evidence="7">
    <location>
        <position position="22"/>
    </location>
</feature>
<dbReference type="CDD" id="cd02516">
    <property type="entry name" value="CDP-ME_synthetase"/>
    <property type="match status" value="1"/>
</dbReference>
<dbReference type="SUPFAM" id="SSF53448">
    <property type="entry name" value="Nucleotide-diphospho-sugar transferases"/>
    <property type="match status" value="1"/>
</dbReference>